<keyword evidence="13" id="KW-0378">Hydrolase</keyword>
<dbReference type="InterPro" id="IPR000999">
    <property type="entry name" value="RNase_III_dom"/>
</dbReference>
<evidence type="ECO:0000256" key="15">
    <source>
        <dbReference type="ARBA" id="ARBA00022840"/>
    </source>
</evidence>
<dbReference type="InterPro" id="IPR048512">
    <property type="entry name" value="Dicer_platform"/>
</dbReference>
<dbReference type="FunFam" id="1.10.1520.10:FF:000023">
    <property type="entry name" value="Endoribonuclease dcr-1"/>
    <property type="match status" value="1"/>
</dbReference>
<evidence type="ECO:0000256" key="12">
    <source>
        <dbReference type="ARBA" id="ARBA00022759"/>
    </source>
</evidence>
<dbReference type="SMART" id="SM00949">
    <property type="entry name" value="PAZ"/>
    <property type="match status" value="1"/>
</dbReference>
<dbReference type="Pfam" id="PF20930">
    <property type="entry name" value="Dicer_PBD"/>
    <property type="match status" value="1"/>
</dbReference>
<keyword evidence="8" id="KW-0540">Nuclease</keyword>
<evidence type="ECO:0000256" key="17">
    <source>
        <dbReference type="ARBA" id="ARBA00022884"/>
    </source>
</evidence>
<evidence type="ECO:0000259" key="25">
    <source>
        <dbReference type="PROSITE" id="PS51192"/>
    </source>
</evidence>
<dbReference type="Pfam" id="PF03368">
    <property type="entry name" value="Dicer_dimer"/>
    <property type="match status" value="1"/>
</dbReference>
<dbReference type="PROSITE" id="PS51327">
    <property type="entry name" value="DICER_DSRBF"/>
    <property type="match status" value="1"/>
</dbReference>
<evidence type="ECO:0000256" key="14">
    <source>
        <dbReference type="ARBA" id="ARBA00022806"/>
    </source>
</evidence>
<comment type="similarity">
    <text evidence="20 21">Belongs to the helicase family. Dicer subfamily.</text>
</comment>
<dbReference type="Gene3D" id="1.10.1520.10">
    <property type="entry name" value="Ribonuclease III domain"/>
    <property type="match status" value="2"/>
</dbReference>
<dbReference type="Pfam" id="PF20931">
    <property type="entry name" value="Dicer_platform"/>
    <property type="match status" value="1"/>
</dbReference>
<keyword evidence="10" id="KW-0677">Repeat</keyword>
<dbReference type="PANTHER" id="PTHR14950">
    <property type="entry name" value="DICER-RELATED"/>
    <property type="match status" value="1"/>
</dbReference>
<dbReference type="CDD" id="cd00593">
    <property type="entry name" value="RIBOc"/>
    <property type="match status" value="2"/>
</dbReference>
<dbReference type="Gene3D" id="3.30.160.380">
    <property type="entry name" value="Dicer dimerisation domain"/>
    <property type="match status" value="1"/>
</dbReference>
<dbReference type="GO" id="GO:0003723">
    <property type="term" value="F:RNA binding"/>
    <property type="evidence" value="ECO:0007669"/>
    <property type="project" value="UniProtKB-UniRule"/>
</dbReference>
<dbReference type="EMBL" id="JAIZAY010000003">
    <property type="protein sequence ID" value="KAJ8045308.1"/>
    <property type="molecule type" value="Genomic_DNA"/>
</dbReference>
<dbReference type="InterPro" id="IPR036389">
    <property type="entry name" value="RNase_III_sf"/>
</dbReference>
<dbReference type="GO" id="GO:0004525">
    <property type="term" value="F:ribonuclease III activity"/>
    <property type="evidence" value="ECO:0007669"/>
    <property type="project" value="UniProtKB-EC"/>
</dbReference>
<comment type="subcellular location">
    <subcellularLocation>
        <location evidence="4">Cytoplasm</location>
    </subcellularLocation>
</comment>
<keyword evidence="7" id="KW-0597">Phosphoprotein</keyword>
<dbReference type="GO" id="GO:0016441">
    <property type="term" value="P:post-transcriptional gene silencing"/>
    <property type="evidence" value="ECO:0007669"/>
    <property type="project" value="UniProtKB-ARBA"/>
</dbReference>
<dbReference type="Gene3D" id="3.30.160.20">
    <property type="match status" value="1"/>
</dbReference>
<dbReference type="InterPro" id="IPR036085">
    <property type="entry name" value="PAZ_dom_sf"/>
</dbReference>
<dbReference type="InterPro" id="IPR044441">
    <property type="entry name" value="DICER_DSRM"/>
</dbReference>
<dbReference type="InterPro" id="IPR003100">
    <property type="entry name" value="PAZ_dom"/>
</dbReference>
<dbReference type="OrthoDB" id="2392202at2759"/>
<dbReference type="Pfam" id="PF00636">
    <property type="entry name" value="Ribonuclease_3"/>
    <property type="match status" value="2"/>
</dbReference>
<evidence type="ECO:0000256" key="10">
    <source>
        <dbReference type="ARBA" id="ARBA00022737"/>
    </source>
</evidence>
<comment type="cofactor">
    <cofactor evidence="2">
        <name>Mn(2+)</name>
        <dbReference type="ChEBI" id="CHEBI:29035"/>
    </cofactor>
</comment>
<evidence type="ECO:0000259" key="24">
    <source>
        <dbReference type="PROSITE" id="PS50821"/>
    </source>
</evidence>
<dbReference type="Proteomes" id="UP001152320">
    <property type="component" value="Chromosome 3"/>
</dbReference>
<keyword evidence="11" id="KW-0547">Nucleotide-binding</keyword>
<keyword evidence="12" id="KW-0255">Endonuclease</keyword>
<keyword evidence="6" id="KW-0963">Cytoplasm</keyword>
<dbReference type="GO" id="GO:0004530">
    <property type="term" value="F:deoxyribonuclease I activity"/>
    <property type="evidence" value="ECO:0007669"/>
    <property type="project" value="TreeGrafter"/>
</dbReference>
<comment type="caution">
    <text evidence="28">The sequence shown here is derived from an EMBL/GenBank/DDBJ whole genome shotgun (WGS) entry which is preliminary data.</text>
</comment>
<name>A0A9Q1CIG5_HOLLE</name>
<evidence type="ECO:0000256" key="13">
    <source>
        <dbReference type="ARBA" id="ARBA00022801"/>
    </source>
</evidence>
<dbReference type="PROSITE" id="PS50142">
    <property type="entry name" value="RNASE_3_2"/>
    <property type="match status" value="2"/>
</dbReference>
<dbReference type="SUPFAM" id="SSF69065">
    <property type="entry name" value="RNase III domain-like"/>
    <property type="match status" value="2"/>
</dbReference>
<dbReference type="FunFam" id="3.30.160.20:FF:000015">
    <property type="entry name" value="endoribonuclease Dicer"/>
    <property type="match status" value="1"/>
</dbReference>
<organism evidence="28 29">
    <name type="scientific">Holothuria leucospilota</name>
    <name type="common">Black long sea cucumber</name>
    <name type="synonym">Mertensiothuria leucospilota</name>
    <dbReference type="NCBI Taxonomy" id="206669"/>
    <lineage>
        <taxon>Eukaryota</taxon>
        <taxon>Metazoa</taxon>
        <taxon>Echinodermata</taxon>
        <taxon>Eleutherozoa</taxon>
        <taxon>Echinozoa</taxon>
        <taxon>Holothuroidea</taxon>
        <taxon>Aspidochirotacea</taxon>
        <taxon>Aspidochirotida</taxon>
        <taxon>Holothuriidae</taxon>
        <taxon>Holothuria</taxon>
    </lineage>
</organism>
<dbReference type="FunFam" id="3.40.50.300:FF:000628">
    <property type="entry name" value="Endoribonuclease Dicer"/>
    <property type="match status" value="1"/>
</dbReference>
<dbReference type="GO" id="GO:0005524">
    <property type="term" value="F:ATP binding"/>
    <property type="evidence" value="ECO:0007669"/>
    <property type="project" value="UniProtKB-KW"/>
</dbReference>
<feature type="domain" description="Dicer dsRNA-binding fold" evidence="27">
    <location>
        <begin position="624"/>
        <end position="720"/>
    </location>
</feature>
<dbReference type="Pfam" id="PF00271">
    <property type="entry name" value="Helicase_C"/>
    <property type="match status" value="1"/>
</dbReference>
<evidence type="ECO:0000259" key="23">
    <source>
        <dbReference type="PROSITE" id="PS50142"/>
    </source>
</evidence>
<dbReference type="SMART" id="SM00535">
    <property type="entry name" value="RIBOc"/>
    <property type="match status" value="2"/>
</dbReference>
<evidence type="ECO:0000259" key="26">
    <source>
        <dbReference type="PROSITE" id="PS51194"/>
    </source>
</evidence>
<dbReference type="InterPro" id="IPR006935">
    <property type="entry name" value="Helicase/UvrB_N"/>
</dbReference>
<reference evidence="28" key="1">
    <citation type="submission" date="2021-10" db="EMBL/GenBank/DDBJ databases">
        <title>Tropical sea cucumber genome reveals ecological adaptation and Cuvierian tubules defense mechanism.</title>
        <authorList>
            <person name="Chen T."/>
        </authorList>
    </citation>
    <scope>NUCLEOTIDE SEQUENCE</scope>
    <source>
        <strain evidence="28">Nanhai2018</strain>
        <tissue evidence="28">Muscle</tissue>
    </source>
</reference>
<evidence type="ECO:0000256" key="1">
    <source>
        <dbReference type="ARBA" id="ARBA00000109"/>
    </source>
</evidence>
<evidence type="ECO:0000313" key="28">
    <source>
        <dbReference type="EMBL" id="KAJ8045308.1"/>
    </source>
</evidence>
<dbReference type="GO" id="GO:0006309">
    <property type="term" value="P:apoptotic DNA fragmentation"/>
    <property type="evidence" value="ECO:0007669"/>
    <property type="project" value="TreeGrafter"/>
</dbReference>
<feature type="domain" description="Helicase C-terminal" evidence="26">
    <location>
        <begin position="425"/>
        <end position="604"/>
    </location>
</feature>
<dbReference type="GO" id="GO:0051239">
    <property type="term" value="P:regulation of multicellular organismal process"/>
    <property type="evidence" value="ECO:0007669"/>
    <property type="project" value="UniProtKB-ARBA"/>
</dbReference>
<evidence type="ECO:0000256" key="2">
    <source>
        <dbReference type="ARBA" id="ARBA00001936"/>
    </source>
</evidence>
<evidence type="ECO:0000256" key="4">
    <source>
        <dbReference type="ARBA" id="ARBA00004496"/>
    </source>
</evidence>
<dbReference type="InterPro" id="IPR027417">
    <property type="entry name" value="P-loop_NTPase"/>
</dbReference>
<dbReference type="SUPFAM" id="SSF54768">
    <property type="entry name" value="dsRNA-binding domain-like"/>
    <property type="match status" value="1"/>
</dbReference>
<dbReference type="Gene3D" id="2.170.260.10">
    <property type="entry name" value="paz domain"/>
    <property type="match status" value="1"/>
</dbReference>
<dbReference type="CDD" id="cd18034">
    <property type="entry name" value="DEXHc_dicer"/>
    <property type="match status" value="1"/>
</dbReference>
<evidence type="ECO:0000256" key="6">
    <source>
        <dbReference type="ARBA" id="ARBA00022490"/>
    </source>
</evidence>
<dbReference type="Gene3D" id="3.40.50.300">
    <property type="entry name" value="P-loop containing nucleotide triphosphate hydrolases"/>
    <property type="match status" value="2"/>
</dbReference>
<feature type="domain" description="PAZ" evidence="24">
    <location>
        <begin position="892"/>
        <end position="1040"/>
    </location>
</feature>
<dbReference type="EC" id="3.1.26.3" evidence="5"/>
<dbReference type="PROSITE" id="PS50137">
    <property type="entry name" value="DS_RBD"/>
    <property type="match status" value="1"/>
</dbReference>
<evidence type="ECO:0000256" key="20">
    <source>
        <dbReference type="ARBA" id="ARBA00035116"/>
    </source>
</evidence>
<evidence type="ECO:0000256" key="21">
    <source>
        <dbReference type="PROSITE-ProRule" id="PRU00657"/>
    </source>
</evidence>
<dbReference type="InterPro" id="IPR005034">
    <property type="entry name" value="Dicer_dimerisation"/>
</dbReference>
<dbReference type="SUPFAM" id="SSF101690">
    <property type="entry name" value="PAZ domain"/>
    <property type="match status" value="1"/>
</dbReference>
<feature type="domain" description="RNase III" evidence="23">
    <location>
        <begin position="1473"/>
        <end position="1633"/>
    </location>
</feature>
<dbReference type="SUPFAM" id="SSF52540">
    <property type="entry name" value="P-loop containing nucleoside triphosphate hydrolases"/>
    <property type="match status" value="1"/>
</dbReference>
<feature type="domain" description="RNase III" evidence="23">
    <location>
        <begin position="1170"/>
        <end position="1245"/>
    </location>
</feature>
<evidence type="ECO:0000259" key="27">
    <source>
        <dbReference type="PROSITE" id="PS51327"/>
    </source>
</evidence>
<dbReference type="Pfam" id="PF02170">
    <property type="entry name" value="PAZ"/>
    <property type="match status" value="1"/>
</dbReference>
<dbReference type="SMART" id="SM00487">
    <property type="entry name" value="DEXDc"/>
    <property type="match status" value="1"/>
</dbReference>
<dbReference type="GO" id="GO:0004386">
    <property type="term" value="F:helicase activity"/>
    <property type="evidence" value="ECO:0007669"/>
    <property type="project" value="UniProtKB-KW"/>
</dbReference>
<dbReference type="SMART" id="SM00358">
    <property type="entry name" value="DSRM"/>
    <property type="match status" value="2"/>
</dbReference>
<dbReference type="InterPro" id="IPR048513">
    <property type="entry name" value="Dicer_PBD"/>
</dbReference>
<dbReference type="InterPro" id="IPR014001">
    <property type="entry name" value="Helicase_ATP-bd"/>
</dbReference>
<keyword evidence="19" id="KW-0464">Manganese</keyword>
<evidence type="ECO:0000256" key="18">
    <source>
        <dbReference type="ARBA" id="ARBA00023158"/>
    </source>
</evidence>
<comment type="catalytic activity">
    <reaction evidence="1">
        <text>Endonucleolytic cleavage to 5'-phosphomonoester.</text>
        <dbReference type="EC" id="3.1.26.3"/>
    </reaction>
</comment>
<dbReference type="FunFam" id="2.170.260.10:FF:000002">
    <property type="entry name" value="Putative Endoribonuclease Dicer"/>
    <property type="match status" value="1"/>
</dbReference>
<keyword evidence="18" id="KW-0943">RNA-mediated gene silencing</keyword>
<dbReference type="Pfam" id="PF20932">
    <property type="entry name" value="Dicer_dsRBD"/>
    <property type="match status" value="1"/>
</dbReference>
<evidence type="ECO:0000256" key="19">
    <source>
        <dbReference type="ARBA" id="ARBA00023211"/>
    </source>
</evidence>
<protein>
    <recommendedName>
        <fullName evidence="5">ribonuclease III</fullName>
        <ecNumber evidence="5">3.1.26.3</ecNumber>
    </recommendedName>
</protein>
<dbReference type="PANTHER" id="PTHR14950:SF37">
    <property type="entry name" value="ENDORIBONUCLEASE DICER"/>
    <property type="match status" value="1"/>
</dbReference>
<dbReference type="Pfam" id="PF04851">
    <property type="entry name" value="ResIII"/>
    <property type="match status" value="1"/>
</dbReference>
<keyword evidence="17 21" id="KW-0694">RNA-binding</keyword>
<keyword evidence="16" id="KW-0460">Magnesium</keyword>
<evidence type="ECO:0000256" key="11">
    <source>
        <dbReference type="ARBA" id="ARBA00022741"/>
    </source>
</evidence>
<feature type="domain" description="Helicase ATP-binding" evidence="25">
    <location>
        <begin position="39"/>
        <end position="215"/>
    </location>
</feature>
<dbReference type="PROSITE" id="PS51194">
    <property type="entry name" value="HELICASE_CTER"/>
    <property type="match status" value="1"/>
</dbReference>
<comment type="cofactor">
    <cofactor evidence="3">
        <name>Mg(2+)</name>
        <dbReference type="ChEBI" id="CHEBI:18420"/>
    </cofactor>
</comment>
<dbReference type="SMART" id="SM00490">
    <property type="entry name" value="HELICc"/>
    <property type="match status" value="1"/>
</dbReference>
<dbReference type="GO" id="GO:0046872">
    <property type="term" value="F:metal ion binding"/>
    <property type="evidence" value="ECO:0007669"/>
    <property type="project" value="UniProtKB-KW"/>
</dbReference>
<keyword evidence="15" id="KW-0067">ATP-binding</keyword>
<accession>A0A9Q1CIG5</accession>
<keyword evidence="14" id="KW-0347">Helicase</keyword>
<evidence type="ECO:0000313" key="29">
    <source>
        <dbReference type="Proteomes" id="UP001152320"/>
    </source>
</evidence>
<dbReference type="PROSITE" id="PS50821">
    <property type="entry name" value="PAZ"/>
    <property type="match status" value="1"/>
</dbReference>
<dbReference type="CDD" id="cd10843">
    <property type="entry name" value="DSRM_DICER"/>
    <property type="match status" value="1"/>
</dbReference>
<evidence type="ECO:0000256" key="5">
    <source>
        <dbReference type="ARBA" id="ARBA00012177"/>
    </source>
</evidence>
<evidence type="ECO:0000259" key="22">
    <source>
        <dbReference type="PROSITE" id="PS50137"/>
    </source>
</evidence>
<evidence type="ECO:0000256" key="7">
    <source>
        <dbReference type="ARBA" id="ARBA00022553"/>
    </source>
</evidence>
<keyword evidence="9" id="KW-0479">Metal-binding</keyword>
<dbReference type="InterPro" id="IPR014720">
    <property type="entry name" value="dsRBD_dom"/>
</dbReference>
<keyword evidence="29" id="KW-1185">Reference proteome</keyword>
<dbReference type="GO" id="GO:0031054">
    <property type="term" value="P:pre-miRNA processing"/>
    <property type="evidence" value="ECO:0007669"/>
    <property type="project" value="InterPro"/>
</dbReference>
<dbReference type="InterPro" id="IPR038248">
    <property type="entry name" value="Dicer_dimer_sf"/>
</dbReference>
<dbReference type="GO" id="GO:0005737">
    <property type="term" value="C:cytoplasm"/>
    <property type="evidence" value="ECO:0007669"/>
    <property type="project" value="UniProtKB-SubCell"/>
</dbReference>
<feature type="domain" description="DRBM" evidence="22">
    <location>
        <begin position="1661"/>
        <end position="1723"/>
    </location>
</feature>
<dbReference type="PROSITE" id="PS00517">
    <property type="entry name" value="RNASE_3_1"/>
    <property type="match status" value="1"/>
</dbReference>
<evidence type="ECO:0000256" key="8">
    <source>
        <dbReference type="ARBA" id="ARBA00022722"/>
    </source>
</evidence>
<evidence type="ECO:0000256" key="3">
    <source>
        <dbReference type="ARBA" id="ARBA00001946"/>
    </source>
</evidence>
<dbReference type="InterPro" id="IPR001650">
    <property type="entry name" value="Helicase_C-like"/>
</dbReference>
<proteinExistence type="inferred from homology"/>
<sequence length="1723" mass="193606">MIVNNIEMAPADDLQGIIQPQTGAPLQVNFTPRQFQLELLEASLRRNSIICLQSASAKDFIAVMLIKELSEHVRKPFKNGRKCTVFVVGSAQMVSQQANVIQTHTNLSVMEYTGDSDFKPQKNAERSSRTPQVLVMTCETLLKALYEGAIKLANLNAIIFDDCHHACEKHPYSDVMKYFDSCDPAEHPHILGLTASLLRGKFLPSKLESTLDRLEQTLRSNIETAINVQSVSRYGTKPKEIVIECEPYQNLNVCCREILDILHETLNILKKCQHVDKTADDYTSLPQQAVQEAILALTGIGPLGLKLMVQLLLNEIEKFEKHTVSSFSKLLLIYTCSQLRYVRKKCSLECATLLQDGQSIWSLKLVTPKFRKLLTVLASFRPDEDAQISSDSTNEEKVVHKNTKLENTAAEMNVYDEDEDSCDDEEEEAVGEAANDTSLCGIVFADGRFTAFVLDTLLRKFQRSNPQLSFISSCSIMGHGVTGLGGMQTQAQGKRQEQMLRKFRRHETNLLFATNILEEGVDVPRCNLVVRFDPPLQYRSYIQSKARARAHSSHYVMLVDTIKKDLFAGDLRDYRKIDKILQNKCHFREADVGDQVNVEEVDKLLPPLMPSEEEGAPKLTVSGAITLVNRYCAKLPSDSFTHLSPTWHITSHISTANQEMYQCTLQLPINSPLRGPVVGCEMPSKKLAKMSAALETCTRLYQAGELNNKLLPVGKETILEDNNYESEIEEVPEGEGRPGTIQRRQYYEKAIAGCLVNTLPSPNSPCYLYVISMSLSVPLPSVLNVRERELHDPKETSQCFGILTSKAIPKVPAFPVYTRDGELSVSIDLVTSAVALTSDELHQAKAFHQCVFSDVLRLQKPNIVYDPDGDKASYIVVPLNKSRDVIDCPLTIDWDFLNKVSLCGRALDHPPSLPCYTNEEFNFDPQLYKDAVVTPIYRNIDQPQRYFVAEVLIDTLVTSPFPSEKYEKYVDYFFERYEIEISNFRQPLLDVDCMSSRLNLLTPRYLNHKGKALPIGSKQAKKSNAQKKQYLVPELCYIYPIPASMWRKAICLPSILYRLNALLLAEELRVVLAQEAGIGCESLPSPYPYEALSFGWQGLELLELNQAKKNHLCAIGEKCNDEPKSSNNRKYDSSVFCRSENLLLPSSCEQLSCNDSSEELSKICGPSPSMLLQALTMSNASDGFNLERLEMLGDSFLKQAVTVYLYCCHHNLHEGKLSFLRSKQVSNYNLYRLGKQKGLANWMQVCLFDPAINWLPPGYTVRESKSDAYCVPPEQVDEYISDDDAADFDIGTWEPSEVEIGSSSQVQSMWLDNPYLNPIDYDSDLSDEDMELDATSGAPRSQSQWSFAVGDPEDVPGLTFTGRKTNHVDFLPDLPYEIHTQQSLSDKSVADCVEALIGCCLVSCGFRSALLFLCWIGLRVLPKSEPDDPLEAKVEEHSGIQSYGYLPQPPSPLFTKVPHAEDKLQELLAKIGHHEFEATISYTFRDKAYLVQALSHASYHLNQVTDCYQRLEFLGDAILDYLITKHLYDHYRNLSPGALTDLRSALVNNTIFASLAVKYGFHQFFLSLSPDLFRVIGNFVAYVKEKNEALGMESELKLGGISDTDEEQEDIEVPKALGDIFESIAGAVYLDSGMSMDAVWEVYYPMMKQQIEQYAANLPISPVRELLEMEPETAKFGPPERTIDGKTRVTVNVVGKGQFKGVGRNYRIAKATAARCALRHLKK</sequence>
<dbReference type="PROSITE" id="PS51192">
    <property type="entry name" value="HELICASE_ATP_BIND_1"/>
    <property type="match status" value="1"/>
</dbReference>
<dbReference type="GO" id="GO:0030422">
    <property type="term" value="P:siRNA processing"/>
    <property type="evidence" value="ECO:0007669"/>
    <property type="project" value="InterPro"/>
</dbReference>
<dbReference type="GO" id="GO:0070578">
    <property type="term" value="C:RISC-loading complex"/>
    <property type="evidence" value="ECO:0007669"/>
    <property type="project" value="TreeGrafter"/>
</dbReference>
<evidence type="ECO:0000256" key="9">
    <source>
        <dbReference type="ARBA" id="ARBA00022723"/>
    </source>
</evidence>
<dbReference type="GO" id="GO:0005634">
    <property type="term" value="C:nucleus"/>
    <property type="evidence" value="ECO:0007669"/>
    <property type="project" value="TreeGrafter"/>
</dbReference>
<dbReference type="GO" id="GO:0003677">
    <property type="term" value="F:DNA binding"/>
    <property type="evidence" value="ECO:0007669"/>
    <property type="project" value="InterPro"/>
</dbReference>
<dbReference type="FunFam" id="1.10.1520.10:FF:000005">
    <property type="entry name" value="Putative endoribonuclease dicer"/>
    <property type="match status" value="1"/>
</dbReference>
<gene>
    <name evidence="28" type="ORF">HOLleu_08291</name>
</gene>
<evidence type="ECO:0000256" key="16">
    <source>
        <dbReference type="ARBA" id="ARBA00022842"/>
    </source>
</evidence>